<dbReference type="InterPro" id="IPR036086">
    <property type="entry name" value="ParB/Sulfiredoxin_sf"/>
</dbReference>
<feature type="domain" description="ParB-like N-terminal" evidence="1">
    <location>
        <begin position="60"/>
        <end position="108"/>
    </location>
</feature>
<name>A0ABU4WCG6_9FUSO</name>
<dbReference type="Pfam" id="PF02195">
    <property type="entry name" value="ParB_N"/>
    <property type="match status" value="1"/>
</dbReference>
<dbReference type="Gene3D" id="3.90.1530.10">
    <property type="entry name" value="Conserved hypothetical protein from pyrococcus furiosus pfu- 392566-001, ParB domain"/>
    <property type="match status" value="1"/>
</dbReference>
<comment type="caution">
    <text evidence="2">The sequence shown here is derived from an EMBL/GenBank/DDBJ whole genome shotgun (WGS) entry which is preliminary data.</text>
</comment>
<evidence type="ECO:0000259" key="1">
    <source>
        <dbReference type="Pfam" id="PF02195"/>
    </source>
</evidence>
<evidence type="ECO:0000313" key="3">
    <source>
        <dbReference type="Proteomes" id="UP001279681"/>
    </source>
</evidence>
<keyword evidence="3" id="KW-1185">Reference proteome</keyword>
<organism evidence="2 3">
    <name type="scientific">Candidatus Cetobacterium colombiensis</name>
    <dbReference type="NCBI Taxonomy" id="3073100"/>
    <lineage>
        <taxon>Bacteria</taxon>
        <taxon>Fusobacteriati</taxon>
        <taxon>Fusobacteriota</taxon>
        <taxon>Fusobacteriia</taxon>
        <taxon>Fusobacteriales</taxon>
        <taxon>Fusobacteriaceae</taxon>
        <taxon>Cetobacterium</taxon>
    </lineage>
</organism>
<dbReference type="RefSeq" id="WP_320314578.1">
    <property type="nucleotide sequence ID" value="NZ_JAVIKH010000024.1"/>
</dbReference>
<dbReference type="EMBL" id="JAVIKH010000024">
    <property type="protein sequence ID" value="MDX8337226.1"/>
    <property type="molecule type" value="Genomic_DNA"/>
</dbReference>
<protein>
    <submittedName>
        <fullName evidence="2">ParB N-terminal domain-containing protein</fullName>
    </submittedName>
</protein>
<accession>A0ABU4WCG6</accession>
<gene>
    <name evidence="2" type="ORF">RFV38_12105</name>
</gene>
<dbReference type="Proteomes" id="UP001279681">
    <property type="component" value="Unassembled WGS sequence"/>
</dbReference>
<dbReference type="PANTHER" id="PTHR33375:SF1">
    <property type="entry name" value="CHROMOSOME-PARTITIONING PROTEIN PARB-RELATED"/>
    <property type="match status" value="1"/>
</dbReference>
<dbReference type="PANTHER" id="PTHR33375">
    <property type="entry name" value="CHROMOSOME-PARTITIONING PROTEIN PARB-RELATED"/>
    <property type="match status" value="1"/>
</dbReference>
<dbReference type="InterPro" id="IPR003115">
    <property type="entry name" value="ParB_N"/>
</dbReference>
<proteinExistence type="predicted"/>
<dbReference type="SUPFAM" id="SSF110849">
    <property type="entry name" value="ParB/Sulfiredoxin"/>
    <property type="match status" value="1"/>
</dbReference>
<evidence type="ECO:0000313" key="2">
    <source>
        <dbReference type="EMBL" id="MDX8337226.1"/>
    </source>
</evidence>
<dbReference type="InterPro" id="IPR050336">
    <property type="entry name" value="Chromosome_partition/occlusion"/>
</dbReference>
<reference evidence="3" key="1">
    <citation type="submission" date="2023-07" db="EMBL/GenBank/DDBJ databases">
        <authorList>
            <person name="Colorado M.A."/>
            <person name="Villamil L.M."/>
            <person name="Melo J.F."/>
            <person name="Rodriguez J.A."/>
            <person name="Ruiz R.Y."/>
        </authorList>
    </citation>
    <scope>NUCLEOTIDE SEQUENCE [LARGE SCALE GENOMIC DNA]</scope>
    <source>
        <strain evidence="3">C33</strain>
    </source>
</reference>
<sequence length="291" mass="34119">MHLTNNHLKGFGEINKPTLEKTILAKFSDFQNITINLIENIDYTDRTFINRLDDEETLKKDENFLGLLESIKATGLLNPVYLLEKNKNNYIIISGWRRLLALKEILKENKNKIFAQKAIIFKNHTPLDLLESVSIDENTKRKDLTILELSYKFNKLSSIEGVSLEDCLKKFNIGKTQFHIIKKAIDFNPFIKEFILEEVGPVKADFLNRILEKLLLTHNQNEAQSIVKSYINKSREELKNIFKELEIDSLKKTDIFEFKKNKRMTTFKIKESLSDEDYLKIENFIKTLLKK</sequence>